<dbReference type="GO" id="GO:0046873">
    <property type="term" value="F:metal ion transmembrane transporter activity"/>
    <property type="evidence" value="ECO:0007669"/>
    <property type="project" value="InterPro"/>
</dbReference>
<dbReference type="Pfam" id="PF02535">
    <property type="entry name" value="Zip"/>
    <property type="match status" value="1"/>
</dbReference>
<proteinExistence type="predicted"/>
<dbReference type="AlphaFoldDB" id="D7LDH6"/>
<evidence type="ECO:0000313" key="7">
    <source>
        <dbReference type="Proteomes" id="UP000008694"/>
    </source>
</evidence>
<evidence type="ECO:0000256" key="1">
    <source>
        <dbReference type="ARBA" id="ARBA00004141"/>
    </source>
</evidence>
<dbReference type="EMBL" id="GL348716">
    <property type="protein sequence ID" value="EFH55218.1"/>
    <property type="molecule type" value="Genomic_DNA"/>
</dbReference>
<dbReference type="GO" id="GO:0016020">
    <property type="term" value="C:membrane"/>
    <property type="evidence" value="ECO:0007669"/>
    <property type="project" value="UniProtKB-SubCell"/>
</dbReference>
<evidence type="ECO:0000256" key="2">
    <source>
        <dbReference type="ARBA" id="ARBA00022692"/>
    </source>
</evidence>
<evidence type="ECO:0000313" key="6">
    <source>
        <dbReference type="EMBL" id="EFH55218.1"/>
    </source>
</evidence>
<gene>
    <name evidence="6" type="ORF">ARALYDRAFT_668133</name>
</gene>
<keyword evidence="3 5" id="KW-1133">Transmembrane helix</keyword>
<sequence length="68" mass="7350">MGIQNIFDETSRTALIVVGVLNACSAGLLNYMALVDVLALKMDMKLESCAYVVVFIGVGGMYLMSKWA</sequence>
<organism evidence="7">
    <name type="scientific">Arabidopsis lyrata subsp. lyrata</name>
    <name type="common">Lyre-leaved rock-cress</name>
    <dbReference type="NCBI Taxonomy" id="81972"/>
    <lineage>
        <taxon>Eukaryota</taxon>
        <taxon>Viridiplantae</taxon>
        <taxon>Streptophyta</taxon>
        <taxon>Embryophyta</taxon>
        <taxon>Tracheophyta</taxon>
        <taxon>Spermatophyta</taxon>
        <taxon>Magnoliopsida</taxon>
        <taxon>eudicotyledons</taxon>
        <taxon>Gunneridae</taxon>
        <taxon>Pentapetalae</taxon>
        <taxon>rosids</taxon>
        <taxon>malvids</taxon>
        <taxon>Brassicales</taxon>
        <taxon>Brassicaceae</taxon>
        <taxon>Camelineae</taxon>
        <taxon>Arabidopsis</taxon>
    </lineage>
</organism>
<protein>
    <submittedName>
        <fullName evidence="6">Predicted protein</fullName>
    </submittedName>
</protein>
<evidence type="ECO:0000256" key="3">
    <source>
        <dbReference type="ARBA" id="ARBA00022989"/>
    </source>
</evidence>
<keyword evidence="2 5" id="KW-0812">Transmembrane</keyword>
<evidence type="ECO:0000256" key="4">
    <source>
        <dbReference type="ARBA" id="ARBA00023136"/>
    </source>
</evidence>
<keyword evidence="4 5" id="KW-0472">Membrane</keyword>
<dbReference type="InterPro" id="IPR003689">
    <property type="entry name" value="ZIP"/>
</dbReference>
<dbReference type="eggNOG" id="KOG1558">
    <property type="taxonomic scope" value="Eukaryota"/>
</dbReference>
<feature type="transmembrane region" description="Helical" evidence="5">
    <location>
        <begin position="14"/>
        <end position="34"/>
    </location>
</feature>
<name>D7LDH6_ARALL</name>
<reference evidence="7" key="1">
    <citation type="journal article" date="2011" name="Nat. Genet.">
        <title>The Arabidopsis lyrata genome sequence and the basis of rapid genome size change.</title>
        <authorList>
            <person name="Hu T.T."/>
            <person name="Pattyn P."/>
            <person name="Bakker E.G."/>
            <person name="Cao J."/>
            <person name="Cheng J.-F."/>
            <person name="Clark R.M."/>
            <person name="Fahlgren N."/>
            <person name="Fawcett J.A."/>
            <person name="Grimwood J."/>
            <person name="Gundlach H."/>
            <person name="Haberer G."/>
            <person name="Hollister J.D."/>
            <person name="Ossowski S."/>
            <person name="Ottilar R.P."/>
            <person name="Salamov A.A."/>
            <person name="Schneeberger K."/>
            <person name="Spannagl M."/>
            <person name="Wang X."/>
            <person name="Yang L."/>
            <person name="Nasrallah M.E."/>
            <person name="Bergelson J."/>
            <person name="Carrington J.C."/>
            <person name="Gaut B.S."/>
            <person name="Schmutz J."/>
            <person name="Mayer K.F.X."/>
            <person name="Van de Peer Y."/>
            <person name="Grigoriev I.V."/>
            <person name="Nordborg M."/>
            <person name="Weigel D."/>
            <person name="Guo Y.-L."/>
        </authorList>
    </citation>
    <scope>NUCLEOTIDE SEQUENCE [LARGE SCALE GENOMIC DNA]</scope>
    <source>
        <strain evidence="7">cv. MN47</strain>
    </source>
</reference>
<dbReference type="STRING" id="81972.D7LDH6"/>
<dbReference type="Proteomes" id="UP000008694">
    <property type="component" value="Unassembled WGS sequence"/>
</dbReference>
<feature type="transmembrane region" description="Helical" evidence="5">
    <location>
        <begin position="46"/>
        <end position="65"/>
    </location>
</feature>
<keyword evidence="7" id="KW-1185">Reference proteome</keyword>
<evidence type="ECO:0000256" key="5">
    <source>
        <dbReference type="SAM" id="Phobius"/>
    </source>
</evidence>
<dbReference type="Gramene" id="Al_scaffold_0004_852">
    <property type="protein sequence ID" value="Al_scaffold_0004_852"/>
    <property type="gene ID" value="Al_scaffold_0004_852"/>
</dbReference>
<comment type="subcellular location">
    <subcellularLocation>
        <location evidence="1">Membrane</location>
        <topology evidence="1">Multi-pass membrane protein</topology>
    </subcellularLocation>
</comment>
<dbReference type="HOGENOM" id="CLU_027089_4_2_1"/>
<accession>D7LDH6</accession>